<reference evidence="9 10" key="1">
    <citation type="submission" date="2019-09" db="EMBL/GenBank/DDBJ databases">
        <title>Taxonomic organization of the family Brucellaceae based on a phylogenomic approach.</title>
        <authorList>
            <person name="Leclercq S."/>
            <person name="Cloeckaert A."/>
            <person name="Zygmunt M.S."/>
        </authorList>
    </citation>
    <scope>NUCLEOTIDE SEQUENCE [LARGE SCALE GENOMIC DNA]</scope>
    <source>
        <strain evidence="7 9">CCUG 34461</strain>
        <strain evidence="6 10">LMG 3313</strain>
    </source>
</reference>
<dbReference type="Proteomes" id="UP000441102">
    <property type="component" value="Unassembled WGS sequence"/>
</dbReference>
<sequence>MKSQAKQLIATEKRILTPSGRLQQVAALVYRRDMGILKVLVITSRGTGRWIIPKGWPQVGRTLADTALREAYEEAGIRGEVSPVPIGSFCYCKTDLPPERINQFTAAVFAVQFTGQEKDWPERDQRICEWVSPQEAANRVEETELKQLLNHFGDSGIAAAAE</sequence>
<protein>
    <submittedName>
        <fullName evidence="8">NUDIX hydrolase</fullName>
    </submittedName>
</protein>
<dbReference type="InterPro" id="IPR047198">
    <property type="entry name" value="DDP-like_NUDIX"/>
</dbReference>
<comment type="cofactor">
    <cofactor evidence="1">
        <name>Mg(2+)</name>
        <dbReference type="ChEBI" id="CHEBI:18420"/>
    </cofactor>
</comment>
<evidence type="ECO:0000313" key="10">
    <source>
        <dbReference type="Proteomes" id="UP000481876"/>
    </source>
</evidence>
<keyword evidence="4" id="KW-0460">Magnesium</keyword>
<reference evidence="8" key="2">
    <citation type="submission" date="2020-09" db="EMBL/GenBank/DDBJ databases">
        <authorList>
            <person name="Dalcin Martins P."/>
        </authorList>
    </citation>
    <scope>NUCLEOTIDE SEQUENCE</scope>
    <source>
        <strain evidence="8">MAG47</strain>
    </source>
</reference>
<dbReference type="Gene3D" id="3.90.79.10">
    <property type="entry name" value="Nucleoside Triphosphate Pyrophosphohydrolase"/>
    <property type="match status" value="1"/>
</dbReference>
<accession>A0A011UIA2</accession>
<dbReference type="RefSeq" id="WP_010660078.1">
    <property type="nucleotide sequence ID" value="NZ_CP044970.1"/>
</dbReference>
<comment type="caution">
    <text evidence="8">The sequence shown here is derived from an EMBL/GenBank/DDBJ whole genome shotgun (WGS) entry which is preliminary data.</text>
</comment>
<evidence type="ECO:0000313" key="8">
    <source>
        <dbReference type="EMBL" id="MBE0563798.1"/>
    </source>
</evidence>
<dbReference type="EMBL" id="WBWS01000037">
    <property type="protein sequence ID" value="KAB2761360.1"/>
    <property type="molecule type" value="Genomic_DNA"/>
</dbReference>
<reference evidence="8" key="3">
    <citation type="submission" date="2020-10" db="EMBL/GenBank/DDBJ databases">
        <title>Enrichment of novel Verrucomicrobia, Bacteroidetes and Krumholzibacteria in an oxygen-limited, methane- and iron-fed bioreactor inoculated with Bothnian Sea sediments.</title>
        <authorList>
            <person name="Martins P.D."/>
            <person name="de Jong A."/>
            <person name="Lenstra W.K."/>
            <person name="van Helmond N.A.G.M."/>
            <person name="Slomp C.P."/>
            <person name="Jetten M.S.M."/>
            <person name="Welte C.U."/>
            <person name="Rasigraf O."/>
        </authorList>
    </citation>
    <scope>NUCLEOTIDE SEQUENCE</scope>
    <source>
        <strain evidence="8">MAG47</strain>
    </source>
</reference>
<dbReference type="Pfam" id="PF00293">
    <property type="entry name" value="NUDIX"/>
    <property type="match status" value="1"/>
</dbReference>
<dbReference type="CDD" id="cd04666">
    <property type="entry name" value="NUDIX_DIPP2_like_Nudt4"/>
    <property type="match status" value="1"/>
</dbReference>
<dbReference type="PANTHER" id="PTHR12629:SF10">
    <property type="entry name" value="OS06G0255400 PROTEIN"/>
    <property type="match status" value="1"/>
</dbReference>
<dbReference type="EMBL" id="WBWX01000001">
    <property type="protein sequence ID" value="KAB2803482.1"/>
    <property type="molecule type" value="Genomic_DNA"/>
</dbReference>
<evidence type="ECO:0000259" key="5">
    <source>
        <dbReference type="PROSITE" id="PS51462"/>
    </source>
</evidence>
<evidence type="ECO:0000256" key="1">
    <source>
        <dbReference type="ARBA" id="ARBA00001946"/>
    </source>
</evidence>
<dbReference type="GeneID" id="61317411"/>
<dbReference type="PANTHER" id="PTHR12629">
    <property type="entry name" value="DIPHOSPHOINOSITOL POLYPHOSPHATE PHOSPHOHYDROLASE"/>
    <property type="match status" value="1"/>
</dbReference>
<proteinExistence type="predicted"/>
<evidence type="ECO:0000313" key="9">
    <source>
        <dbReference type="Proteomes" id="UP000441102"/>
    </source>
</evidence>
<dbReference type="AlphaFoldDB" id="A0A011UIA2"/>
<evidence type="ECO:0000313" key="7">
    <source>
        <dbReference type="EMBL" id="KAB2803482.1"/>
    </source>
</evidence>
<dbReference type="GO" id="GO:0046872">
    <property type="term" value="F:metal ion binding"/>
    <property type="evidence" value="ECO:0007669"/>
    <property type="project" value="UniProtKB-KW"/>
</dbReference>
<dbReference type="Proteomes" id="UP000481876">
    <property type="component" value="Unassembled WGS sequence"/>
</dbReference>
<evidence type="ECO:0000313" key="6">
    <source>
        <dbReference type="EMBL" id="KAB2761360.1"/>
    </source>
</evidence>
<dbReference type="InterPro" id="IPR015797">
    <property type="entry name" value="NUDIX_hydrolase-like_dom_sf"/>
</dbReference>
<evidence type="ECO:0000256" key="3">
    <source>
        <dbReference type="ARBA" id="ARBA00022801"/>
    </source>
</evidence>
<name>A0A011UIA2_BRUAN</name>
<keyword evidence="2" id="KW-0479">Metal-binding</keyword>
<dbReference type="Proteomes" id="UP000642265">
    <property type="component" value="Unassembled WGS sequence"/>
</dbReference>
<dbReference type="GO" id="GO:0005737">
    <property type="term" value="C:cytoplasm"/>
    <property type="evidence" value="ECO:0007669"/>
    <property type="project" value="TreeGrafter"/>
</dbReference>
<evidence type="ECO:0000313" key="11">
    <source>
        <dbReference type="Proteomes" id="UP000642265"/>
    </source>
</evidence>
<organism evidence="8 11">
    <name type="scientific">Brucella anthropi</name>
    <name type="common">Ochrobactrum anthropi</name>
    <dbReference type="NCBI Taxonomy" id="529"/>
    <lineage>
        <taxon>Bacteria</taxon>
        <taxon>Pseudomonadati</taxon>
        <taxon>Pseudomonadota</taxon>
        <taxon>Alphaproteobacteria</taxon>
        <taxon>Hyphomicrobiales</taxon>
        <taxon>Brucellaceae</taxon>
        <taxon>Brucella/Ochrobactrum group</taxon>
        <taxon>Brucella</taxon>
    </lineage>
</organism>
<gene>
    <name evidence="6" type="ORF">F9L04_23830</name>
    <name evidence="7" type="ORF">F9L06_04885</name>
    <name evidence="8" type="ORF">IH622_23705</name>
</gene>
<keyword evidence="3 8" id="KW-0378">Hydrolase</keyword>
<dbReference type="InterPro" id="IPR000086">
    <property type="entry name" value="NUDIX_hydrolase_dom"/>
</dbReference>
<dbReference type="SUPFAM" id="SSF55811">
    <property type="entry name" value="Nudix"/>
    <property type="match status" value="1"/>
</dbReference>
<dbReference type="EMBL" id="JACZKO010000065">
    <property type="protein sequence ID" value="MBE0563798.1"/>
    <property type="molecule type" value="Genomic_DNA"/>
</dbReference>
<evidence type="ECO:0000256" key="2">
    <source>
        <dbReference type="ARBA" id="ARBA00022723"/>
    </source>
</evidence>
<dbReference type="PROSITE" id="PS51462">
    <property type="entry name" value="NUDIX"/>
    <property type="match status" value="1"/>
</dbReference>
<evidence type="ECO:0000256" key="4">
    <source>
        <dbReference type="ARBA" id="ARBA00022842"/>
    </source>
</evidence>
<feature type="domain" description="Nudix hydrolase" evidence="5">
    <location>
        <begin position="20"/>
        <end position="153"/>
    </location>
</feature>
<dbReference type="GO" id="GO:0016462">
    <property type="term" value="F:pyrophosphatase activity"/>
    <property type="evidence" value="ECO:0007669"/>
    <property type="project" value="InterPro"/>
</dbReference>